<protein>
    <recommendedName>
        <fullName evidence="4">Small ribosomal subunit protein uS2c</fullName>
    </recommendedName>
</protein>
<dbReference type="PANTHER" id="PTHR12534">
    <property type="entry name" value="30S RIBOSOMAL PROTEIN S2 PROKARYOTIC AND ORGANELLAR"/>
    <property type="match status" value="1"/>
</dbReference>
<proteinExistence type="inferred from homology"/>
<keyword evidence="3 5" id="KW-0687">Ribonucleoprotein</keyword>
<dbReference type="GO" id="GO:0006412">
    <property type="term" value="P:translation"/>
    <property type="evidence" value="ECO:0007669"/>
    <property type="project" value="InterPro"/>
</dbReference>
<dbReference type="Gene3D" id="1.10.287.610">
    <property type="entry name" value="Helix hairpin bin"/>
    <property type="match status" value="1"/>
</dbReference>
<gene>
    <name evidence="6" type="primary">rps2</name>
</gene>
<dbReference type="CDD" id="cd01425">
    <property type="entry name" value="RPS2"/>
    <property type="match status" value="1"/>
</dbReference>
<evidence type="ECO:0000256" key="4">
    <source>
        <dbReference type="ARBA" id="ARBA00035155"/>
    </source>
</evidence>
<evidence type="ECO:0000256" key="5">
    <source>
        <dbReference type="RuleBase" id="RU003631"/>
    </source>
</evidence>
<dbReference type="EMBL" id="MF167427">
    <property type="protein sequence ID" value="ASQ40344.1"/>
    <property type="molecule type" value="Genomic_DNA"/>
</dbReference>
<geneLocation type="plastid" evidence="6"/>
<keyword evidence="6" id="KW-0934">Plastid</keyword>
<dbReference type="GO" id="GO:0022627">
    <property type="term" value="C:cytosolic small ribosomal subunit"/>
    <property type="evidence" value="ECO:0007669"/>
    <property type="project" value="TreeGrafter"/>
</dbReference>
<dbReference type="SUPFAM" id="SSF52313">
    <property type="entry name" value="Ribosomal protein S2"/>
    <property type="match status" value="1"/>
</dbReference>
<dbReference type="HAMAP" id="MF_00291_B">
    <property type="entry name" value="Ribosomal_uS2_B"/>
    <property type="match status" value="1"/>
</dbReference>
<dbReference type="PRINTS" id="PR00395">
    <property type="entry name" value="RIBOSOMALS2"/>
</dbReference>
<dbReference type="AlphaFoldDB" id="A0A3G1IW97"/>
<dbReference type="InterPro" id="IPR005706">
    <property type="entry name" value="Ribosomal_uS2_bac/mit/plastid"/>
</dbReference>
<dbReference type="PROSITE" id="PS00963">
    <property type="entry name" value="RIBOSOMAL_S2_2"/>
    <property type="match status" value="1"/>
</dbReference>
<dbReference type="InterPro" id="IPR018130">
    <property type="entry name" value="Ribosomal_uS2_CS"/>
</dbReference>
<organism evidence="6">
    <name type="scientific">Cyanoptyche gloeocystis</name>
    <dbReference type="NCBI Taxonomy" id="77922"/>
    <lineage>
        <taxon>Eukaryota</taxon>
        <taxon>Glaucocystophyceae</taxon>
        <taxon>Glaucocystophyceae incertae sedis</taxon>
        <taxon>Cyanoptyche</taxon>
    </lineage>
</organism>
<dbReference type="FunFam" id="1.10.287.610:FF:000001">
    <property type="entry name" value="30S ribosomal protein S2"/>
    <property type="match status" value="1"/>
</dbReference>
<dbReference type="NCBIfam" id="TIGR01011">
    <property type="entry name" value="rpsB_bact"/>
    <property type="match status" value="1"/>
</dbReference>
<evidence type="ECO:0000256" key="2">
    <source>
        <dbReference type="ARBA" id="ARBA00022980"/>
    </source>
</evidence>
<dbReference type="InterPro" id="IPR023591">
    <property type="entry name" value="Ribosomal_uS2_flav_dom_sf"/>
</dbReference>
<evidence type="ECO:0000313" key="6">
    <source>
        <dbReference type="EMBL" id="ASQ40344.1"/>
    </source>
</evidence>
<keyword evidence="2 5" id="KW-0689">Ribosomal protein</keyword>
<dbReference type="PROSITE" id="PS00962">
    <property type="entry name" value="RIBOSOMAL_S2_1"/>
    <property type="match status" value="1"/>
</dbReference>
<evidence type="ECO:0000256" key="1">
    <source>
        <dbReference type="ARBA" id="ARBA00006242"/>
    </source>
</evidence>
<dbReference type="Gene3D" id="3.40.50.10490">
    <property type="entry name" value="Glucose-6-phosphate isomerase like protein, domain 1"/>
    <property type="match status" value="1"/>
</dbReference>
<dbReference type="Pfam" id="PF00318">
    <property type="entry name" value="Ribosomal_S2"/>
    <property type="match status" value="1"/>
</dbReference>
<dbReference type="PANTHER" id="PTHR12534:SF0">
    <property type="entry name" value="SMALL RIBOSOMAL SUBUNIT PROTEIN US2M"/>
    <property type="match status" value="1"/>
</dbReference>
<evidence type="ECO:0000256" key="3">
    <source>
        <dbReference type="ARBA" id="ARBA00023274"/>
    </source>
</evidence>
<accession>A0A3G1IW97</accession>
<dbReference type="GO" id="GO:0003735">
    <property type="term" value="F:structural constituent of ribosome"/>
    <property type="evidence" value="ECO:0007669"/>
    <property type="project" value="InterPro"/>
</dbReference>
<name>A0A3G1IW97_9EUKA</name>
<comment type="similarity">
    <text evidence="1 5">Belongs to the universal ribosomal protein uS2 family.</text>
</comment>
<sequence length="228" mass="25676">MGIITLDEMLKAGVHFGHQVRHCNPKMEQYIFTQSNGIDIIDLSKTAQFLAEACDFVSAAANDDKKFLFVGTKRQAASIIEQEAKRCGAYYINQRWLGGMLTNWITIKSRVERLKELEFMEQNGVFDLIPKKEAAILKRQLEKLRKSLGGIKLMSRLPDVVFIVDQKREYNAVLECIKLNIPIIALLDTNADPDLVDIPIPGNDDAITSIKLIVSKIADAILTTKQEK</sequence>
<reference evidence="6" key="1">
    <citation type="submission" date="2017-05" db="EMBL/GenBank/DDBJ databases">
        <title>Plastid comparative genomics reveals ancient divergence between Glaucophyte genera.</title>
        <authorList>
            <person name="Figueroa-Martinez F.J."/>
            <person name="Jackson C."/>
            <person name="Reyes-Prieto A."/>
        </authorList>
    </citation>
    <scope>NUCLEOTIDE SEQUENCE</scope>
    <source>
        <strain evidence="6">SAG 4.97</strain>
    </source>
</reference>
<dbReference type="InterPro" id="IPR001865">
    <property type="entry name" value="Ribosomal_uS2"/>
</dbReference>